<evidence type="ECO:0000313" key="2">
    <source>
        <dbReference type="Proteomes" id="UP000011074"/>
    </source>
</evidence>
<dbReference type="Proteomes" id="UP000011074">
    <property type="component" value="Chromosome"/>
</dbReference>
<dbReference type="GeneID" id="66852836"/>
<name>A0A8A1UMW2_STRR1</name>
<sequence>MPPRTQEPTVTLCCDGRPLTLDPSRPLDRYALRITEANRSALTELFDALDILEYLIGEIRDTAHETVAGAHTCLAQSLHRVQASLVTVEALGDLTRHLLPGLAAPQDGGGRN</sequence>
<dbReference type="AlphaFoldDB" id="A0A8A1UMW2"/>
<evidence type="ECO:0000313" key="1">
    <source>
        <dbReference type="EMBL" id="QST79255.1"/>
    </source>
</evidence>
<organism evidence="1 2">
    <name type="scientific">Streptomyces rimosus subsp. rimosus (strain ATCC 10970 / DSM 40260 / JCM 4667 / NRRL 2234)</name>
    <dbReference type="NCBI Taxonomy" id="1265868"/>
    <lineage>
        <taxon>Bacteria</taxon>
        <taxon>Bacillati</taxon>
        <taxon>Actinomycetota</taxon>
        <taxon>Actinomycetes</taxon>
        <taxon>Kitasatosporales</taxon>
        <taxon>Streptomycetaceae</taxon>
        <taxon>Streptomyces</taxon>
    </lineage>
</organism>
<gene>
    <name evidence="1" type="ORF">SRIM_002885</name>
</gene>
<reference evidence="1" key="3">
    <citation type="journal article" date="2021" name="bioRxiv">
        <title>Bilateral symmetry of linear streptomycete chromosomes.</title>
        <authorList>
            <person name="Algora-Gallardo L."/>
            <person name="Schniete J.K."/>
            <person name="Mark D.R."/>
            <person name="Hunter I.S."/>
            <person name="Herron P.R."/>
        </authorList>
    </citation>
    <scope>NUCLEOTIDE SEQUENCE</scope>
    <source>
        <strain evidence="1">ATCC 10970</strain>
    </source>
</reference>
<proteinExistence type="predicted"/>
<reference evidence="1" key="2">
    <citation type="submission" date="2020-01" db="EMBL/GenBank/DDBJ databases">
        <authorList>
            <person name="Algora L."/>
            <person name="Schniete J.K."/>
            <person name="MacFadyen A."/>
            <person name="Hoskisson P.A."/>
            <person name="Hunter I.S."/>
            <person name="Herron P.R."/>
        </authorList>
    </citation>
    <scope>NUCLEOTIDE SEQUENCE</scope>
    <source>
        <strain evidence="1">ATCC 10970</strain>
    </source>
</reference>
<protein>
    <submittedName>
        <fullName evidence="1">Uncharacterized protein</fullName>
    </submittedName>
</protein>
<accession>A0A8A1UMW2</accession>
<reference evidence="1" key="1">
    <citation type="submission" date="2012-12" db="EMBL/GenBank/DDBJ databases">
        <authorList>
            <person name="Pethick F.E."/>
            <person name="MacFadyen A.C."/>
            <person name="Tang Z."/>
            <person name="Sangal V."/>
            <person name="Tze-Tze L."/>
            <person name="Chu J."/>
            <person name="Guo M."/>
            <person name="Kirby R."/>
            <person name="Hoskisson P.A."/>
            <person name="Herron P.R."/>
            <person name="Hunter I.S."/>
        </authorList>
    </citation>
    <scope>NUCLEOTIDE SEQUENCE</scope>
    <source>
        <strain evidence="1">ATCC 10970</strain>
    </source>
</reference>
<dbReference type="EMBL" id="CP048261">
    <property type="protein sequence ID" value="QST79255.1"/>
    <property type="molecule type" value="Genomic_DNA"/>
</dbReference>
<dbReference type="RefSeq" id="WP_030417416.1">
    <property type="nucleotide sequence ID" value="NZ_CP048261.1"/>
</dbReference>